<name>A0A844B8Q4_9BURK</name>
<accession>A0A844B8Q4</accession>
<keyword evidence="9" id="KW-1185">Reference proteome</keyword>
<sequence>MHPPAVLARSQCMTALELLEPRPSSSVLASWTGMREPDLDPTASNTLRDAQIAAQLAAAARGDARAFEQFYNATIRYAMAVVRRIVGDSLGEDVLADCYFQAWRNVGQFDPQRGSGLTWLLTMARSRALDRLRQEKLRHAGMKATPADESLELQASDEPGPQAICESVEASSRLYRALADLSGSERWVLGLAYFRDHSHSEIARITGLPLGTVKSQIKRAQEKLRECLQGSVQQQ</sequence>
<dbReference type="Gene3D" id="1.10.1740.10">
    <property type="match status" value="1"/>
</dbReference>
<feature type="domain" description="RNA polymerase sigma-70 region 4" evidence="7">
    <location>
        <begin position="177"/>
        <end position="226"/>
    </location>
</feature>
<feature type="domain" description="RNA polymerase sigma-70 region 2" evidence="6">
    <location>
        <begin position="71"/>
        <end position="136"/>
    </location>
</feature>
<keyword evidence="4" id="KW-0238">DNA-binding</keyword>
<dbReference type="InterPro" id="IPR039425">
    <property type="entry name" value="RNA_pol_sigma-70-like"/>
</dbReference>
<keyword evidence="3" id="KW-0731">Sigma factor</keyword>
<proteinExistence type="inferred from homology"/>
<evidence type="ECO:0000256" key="2">
    <source>
        <dbReference type="ARBA" id="ARBA00023015"/>
    </source>
</evidence>
<dbReference type="PANTHER" id="PTHR43133">
    <property type="entry name" value="RNA POLYMERASE ECF-TYPE SIGMA FACTO"/>
    <property type="match status" value="1"/>
</dbReference>
<gene>
    <name evidence="8" type="ORF">GHT07_11095</name>
</gene>
<protein>
    <submittedName>
        <fullName evidence="8">Sigma-70 family RNA polymerase sigma factor</fullName>
    </submittedName>
</protein>
<dbReference type="InterPro" id="IPR013324">
    <property type="entry name" value="RNA_pol_sigma_r3/r4-like"/>
</dbReference>
<reference evidence="8 9" key="1">
    <citation type="submission" date="2019-11" db="EMBL/GenBank/DDBJ databases">
        <title>Caenimonas koreensis gen. nov., sp. nov., isolated from activated sludge.</title>
        <authorList>
            <person name="Seung H.R."/>
        </authorList>
    </citation>
    <scope>NUCLEOTIDE SEQUENCE [LARGE SCALE GENOMIC DNA]</scope>
    <source>
        <strain evidence="8 9">EMB320</strain>
    </source>
</reference>
<dbReference type="AlphaFoldDB" id="A0A844B8Q4"/>
<dbReference type="EMBL" id="WJBU01000010">
    <property type="protein sequence ID" value="MRD47826.1"/>
    <property type="molecule type" value="Genomic_DNA"/>
</dbReference>
<evidence type="ECO:0000259" key="6">
    <source>
        <dbReference type="Pfam" id="PF04542"/>
    </source>
</evidence>
<dbReference type="PANTHER" id="PTHR43133:SF62">
    <property type="entry name" value="RNA POLYMERASE SIGMA FACTOR SIGZ"/>
    <property type="match status" value="1"/>
</dbReference>
<dbReference type="InterPro" id="IPR036388">
    <property type="entry name" value="WH-like_DNA-bd_sf"/>
</dbReference>
<dbReference type="Proteomes" id="UP000487350">
    <property type="component" value="Unassembled WGS sequence"/>
</dbReference>
<dbReference type="NCBIfam" id="TIGR02937">
    <property type="entry name" value="sigma70-ECF"/>
    <property type="match status" value="1"/>
</dbReference>
<dbReference type="InterPro" id="IPR007627">
    <property type="entry name" value="RNA_pol_sigma70_r2"/>
</dbReference>
<evidence type="ECO:0000256" key="3">
    <source>
        <dbReference type="ARBA" id="ARBA00023082"/>
    </source>
</evidence>
<dbReference type="GO" id="GO:0006352">
    <property type="term" value="P:DNA-templated transcription initiation"/>
    <property type="evidence" value="ECO:0007669"/>
    <property type="project" value="InterPro"/>
</dbReference>
<evidence type="ECO:0000259" key="7">
    <source>
        <dbReference type="Pfam" id="PF04545"/>
    </source>
</evidence>
<dbReference type="GO" id="GO:0016987">
    <property type="term" value="F:sigma factor activity"/>
    <property type="evidence" value="ECO:0007669"/>
    <property type="project" value="UniProtKB-KW"/>
</dbReference>
<dbReference type="InterPro" id="IPR007630">
    <property type="entry name" value="RNA_pol_sigma70_r4"/>
</dbReference>
<evidence type="ECO:0000256" key="4">
    <source>
        <dbReference type="ARBA" id="ARBA00023125"/>
    </source>
</evidence>
<keyword evidence="5" id="KW-0804">Transcription</keyword>
<comment type="similarity">
    <text evidence="1">Belongs to the sigma-70 factor family. ECF subfamily.</text>
</comment>
<dbReference type="SUPFAM" id="SSF88659">
    <property type="entry name" value="Sigma3 and sigma4 domains of RNA polymerase sigma factors"/>
    <property type="match status" value="1"/>
</dbReference>
<keyword evidence="2" id="KW-0805">Transcription regulation</keyword>
<evidence type="ECO:0000313" key="9">
    <source>
        <dbReference type="Proteomes" id="UP000487350"/>
    </source>
</evidence>
<dbReference type="CDD" id="cd06171">
    <property type="entry name" value="Sigma70_r4"/>
    <property type="match status" value="1"/>
</dbReference>
<dbReference type="Pfam" id="PF04542">
    <property type="entry name" value="Sigma70_r2"/>
    <property type="match status" value="1"/>
</dbReference>
<evidence type="ECO:0000256" key="5">
    <source>
        <dbReference type="ARBA" id="ARBA00023163"/>
    </source>
</evidence>
<evidence type="ECO:0000256" key="1">
    <source>
        <dbReference type="ARBA" id="ARBA00010641"/>
    </source>
</evidence>
<dbReference type="Pfam" id="PF04545">
    <property type="entry name" value="Sigma70_r4"/>
    <property type="match status" value="1"/>
</dbReference>
<dbReference type="GO" id="GO:0003677">
    <property type="term" value="F:DNA binding"/>
    <property type="evidence" value="ECO:0007669"/>
    <property type="project" value="UniProtKB-KW"/>
</dbReference>
<dbReference type="OrthoDB" id="9797134at2"/>
<evidence type="ECO:0000313" key="8">
    <source>
        <dbReference type="EMBL" id="MRD47826.1"/>
    </source>
</evidence>
<dbReference type="SUPFAM" id="SSF88946">
    <property type="entry name" value="Sigma2 domain of RNA polymerase sigma factors"/>
    <property type="match status" value="1"/>
</dbReference>
<dbReference type="InterPro" id="IPR013325">
    <property type="entry name" value="RNA_pol_sigma_r2"/>
</dbReference>
<dbReference type="Gene3D" id="1.10.10.10">
    <property type="entry name" value="Winged helix-like DNA-binding domain superfamily/Winged helix DNA-binding domain"/>
    <property type="match status" value="1"/>
</dbReference>
<dbReference type="InterPro" id="IPR014284">
    <property type="entry name" value="RNA_pol_sigma-70_dom"/>
</dbReference>
<comment type="caution">
    <text evidence="8">The sequence shown here is derived from an EMBL/GenBank/DDBJ whole genome shotgun (WGS) entry which is preliminary data.</text>
</comment>
<organism evidence="8 9">
    <name type="scientific">Caenimonas koreensis DSM 17982</name>
    <dbReference type="NCBI Taxonomy" id="1121255"/>
    <lineage>
        <taxon>Bacteria</taxon>
        <taxon>Pseudomonadati</taxon>
        <taxon>Pseudomonadota</taxon>
        <taxon>Betaproteobacteria</taxon>
        <taxon>Burkholderiales</taxon>
        <taxon>Comamonadaceae</taxon>
        <taxon>Caenimonas</taxon>
    </lineage>
</organism>